<feature type="domain" description="Carbohydrate kinase FGGY N-terminal" evidence="5">
    <location>
        <begin position="4"/>
        <end position="248"/>
    </location>
</feature>
<dbReference type="PANTHER" id="PTHR43095">
    <property type="entry name" value="SUGAR KINASE"/>
    <property type="match status" value="1"/>
</dbReference>
<comment type="similarity">
    <text evidence="1 4">Belongs to the FGGY kinase family.</text>
</comment>
<dbReference type="InterPro" id="IPR000577">
    <property type="entry name" value="Carb_kinase_FGGY"/>
</dbReference>
<dbReference type="GO" id="GO:0016301">
    <property type="term" value="F:kinase activity"/>
    <property type="evidence" value="ECO:0007669"/>
    <property type="project" value="UniProtKB-KW"/>
</dbReference>
<dbReference type="RefSeq" id="WP_119051264.1">
    <property type="nucleotide sequence ID" value="NZ_CP032157.1"/>
</dbReference>
<keyword evidence="8" id="KW-1185">Reference proteome</keyword>
<evidence type="ECO:0000256" key="2">
    <source>
        <dbReference type="ARBA" id="ARBA00022679"/>
    </source>
</evidence>
<dbReference type="PROSITE" id="PS00445">
    <property type="entry name" value="FGGY_KINASES_2"/>
    <property type="match status" value="1"/>
</dbReference>
<dbReference type="InterPro" id="IPR018485">
    <property type="entry name" value="FGGY_C"/>
</dbReference>
<evidence type="ECO:0000256" key="4">
    <source>
        <dbReference type="RuleBase" id="RU003733"/>
    </source>
</evidence>
<evidence type="ECO:0000256" key="3">
    <source>
        <dbReference type="ARBA" id="ARBA00022777"/>
    </source>
</evidence>
<dbReference type="PANTHER" id="PTHR43095:SF2">
    <property type="entry name" value="GLUCONOKINASE"/>
    <property type="match status" value="1"/>
</dbReference>
<sequence length="517" mass="57384">MKCIITIELGTNGIRVFAFDLNGRVIGSLKGYYPTFHTEPDHSEQDPEQIFITTLYVLKNLLNEHVHPKKYKCACICFSAAMHSVLAVDNNGNPLGNAITWSDNRAKKEAQELRSSPLGKKLYDATGTPIHPMSPLLKIAWLREHDPVRFRQTSKFLSIKSYIIHQLTGEYLIDYSIASATGLLNIHTIAWEPDALQYAGITADQLPTLAPIFTTAGKLRKAYQQSLGLPADTKILIGSSDGCLATLGDGVNGEGNATITIEDSGAVRIMGPTVLKDDQMRFFNYLLTEGSYVSGGPTNNGGNIFEWFTRQFGDFTNPFDIEHSMQQLIEEAAQVPVGSEGLLFLPYLLGERAPIWNANARGAYFGLNIKHEHKHFVRATIEGILYEIYSIGKSLGEQRTIKSLSVNGSFGTLPFCTQLIADMYNKPVRLRQQFHSVSFGAWLVSATEMGIYKSLEEAAQTVQLPDVYKPNPQHHAVYADYFAIFEKLSTKLFDEFEAIGNLQQKHAATETTVKMSG</sequence>
<dbReference type="Pfam" id="PF02782">
    <property type="entry name" value="FGGY_C"/>
    <property type="match status" value="1"/>
</dbReference>
<evidence type="ECO:0000313" key="7">
    <source>
        <dbReference type="EMBL" id="AXY75383.1"/>
    </source>
</evidence>
<dbReference type="InterPro" id="IPR018483">
    <property type="entry name" value="Carb_kinase_FGGY_CS"/>
</dbReference>
<feature type="domain" description="Carbohydrate kinase FGGY C-terminal" evidence="6">
    <location>
        <begin position="283"/>
        <end position="446"/>
    </location>
</feature>
<dbReference type="OrthoDB" id="9805576at2"/>
<dbReference type="SUPFAM" id="SSF53067">
    <property type="entry name" value="Actin-like ATPase domain"/>
    <property type="match status" value="2"/>
</dbReference>
<evidence type="ECO:0000313" key="8">
    <source>
        <dbReference type="Proteomes" id="UP000263900"/>
    </source>
</evidence>
<evidence type="ECO:0000259" key="6">
    <source>
        <dbReference type="Pfam" id="PF02782"/>
    </source>
</evidence>
<gene>
    <name evidence="7" type="ORF">D3H65_15935</name>
</gene>
<organism evidence="7 8">
    <name type="scientific">Paraflavitalea soli</name>
    <dbReference type="NCBI Taxonomy" id="2315862"/>
    <lineage>
        <taxon>Bacteria</taxon>
        <taxon>Pseudomonadati</taxon>
        <taxon>Bacteroidota</taxon>
        <taxon>Chitinophagia</taxon>
        <taxon>Chitinophagales</taxon>
        <taxon>Chitinophagaceae</taxon>
        <taxon>Paraflavitalea</taxon>
    </lineage>
</organism>
<dbReference type="AlphaFoldDB" id="A0A3B7MPY7"/>
<evidence type="ECO:0000256" key="1">
    <source>
        <dbReference type="ARBA" id="ARBA00009156"/>
    </source>
</evidence>
<proteinExistence type="inferred from homology"/>
<keyword evidence="2 4" id="KW-0808">Transferase</keyword>
<keyword evidence="3 4" id="KW-0418">Kinase</keyword>
<dbReference type="GO" id="GO:0016773">
    <property type="term" value="F:phosphotransferase activity, alcohol group as acceptor"/>
    <property type="evidence" value="ECO:0007669"/>
    <property type="project" value="InterPro"/>
</dbReference>
<dbReference type="GO" id="GO:0005975">
    <property type="term" value="P:carbohydrate metabolic process"/>
    <property type="evidence" value="ECO:0007669"/>
    <property type="project" value="InterPro"/>
</dbReference>
<reference evidence="7 8" key="1">
    <citation type="submission" date="2018-09" db="EMBL/GenBank/DDBJ databases">
        <title>Genome sequencing of strain 6GH32-13.</title>
        <authorList>
            <person name="Weon H.-Y."/>
            <person name="Heo J."/>
            <person name="Kwon S.-W."/>
        </authorList>
    </citation>
    <scope>NUCLEOTIDE SEQUENCE [LARGE SCALE GENOMIC DNA]</scope>
    <source>
        <strain evidence="7 8">5GH32-13</strain>
    </source>
</reference>
<dbReference type="InterPro" id="IPR018484">
    <property type="entry name" value="FGGY_N"/>
</dbReference>
<dbReference type="PROSITE" id="PS00933">
    <property type="entry name" value="FGGY_KINASES_1"/>
    <property type="match status" value="1"/>
</dbReference>
<accession>A0A3B7MPY7</accession>
<dbReference type="EMBL" id="CP032157">
    <property type="protein sequence ID" value="AXY75383.1"/>
    <property type="molecule type" value="Genomic_DNA"/>
</dbReference>
<evidence type="ECO:0000259" key="5">
    <source>
        <dbReference type="Pfam" id="PF00370"/>
    </source>
</evidence>
<dbReference type="CDD" id="cd07770">
    <property type="entry name" value="ASKHA_NBD_FGGY_GntK"/>
    <property type="match status" value="1"/>
</dbReference>
<name>A0A3B7MPY7_9BACT</name>
<dbReference type="InterPro" id="IPR050406">
    <property type="entry name" value="FGGY_Carb_Kinase"/>
</dbReference>
<dbReference type="Gene3D" id="3.30.420.40">
    <property type="match status" value="2"/>
</dbReference>
<protein>
    <submittedName>
        <fullName evidence="7">Gluconokinase</fullName>
    </submittedName>
</protein>
<dbReference type="KEGG" id="pseg:D3H65_15935"/>
<dbReference type="InterPro" id="IPR043129">
    <property type="entry name" value="ATPase_NBD"/>
</dbReference>
<dbReference type="Pfam" id="PF00370">
    <property type="entry name" value="FGGY_N"/>
    <property type="match status" value="1"/>
</dbReference>
<dbReference type="PIRSF" id="PIRSF000538">
    <property type="entry name" value="GlpK"/>
    <property type="match status" value="1"/>
</dbReference>
<dbReference type="Proteomes" id="UP000263900">
    <property type="component" value="Chromosome"/>
</dbReference>